<evidence type="ECO:0000313" key="3">
    <source>
        <dbReference type="EMBL" id="MCP1673562.1"/>
    </source>
</evidence>
<feature type="domain" description="XdhC Rossmann" evidence="2">
    <location>
        <begin position="166"/>
        <end position="307"/>
    </location>
</feature>
<name>A0AAE3G181_9GAMM</name>
<sequence length="318" mass="33708">MALATVVRTWGSSPRPIGSMLAVDENFDMLGSVSGGCVEGVTAAAAVEIIRTGGSRVLTFDVSREQGLDVGLSCAGRIEVCIERFDELDDPLSCDVVDSVLGHHDADRGAVLACRLADRKRTTVTEDDCSALGDAARVAMTADRSETVAVEGEPWLLQVFMPPRRLVVIGASDIAQALSVMASSIGYAVIVLDPRSAFASEKRFPGMEILPVWPDKGLDALGLGSRTAVITLSHDPKLDDPALARALASEVFYVGALGSRRTHANRMERLRQSGLAQEALSRIRAPIGLNIGAREPAEIALAILAEIVQTARQPGTHS</sequence>
<evidence type="ECO:0000259" key="2">
    <source>
        <dbReference type="Pfam" id="PF13478"/>
    </source>
</evidence>
<dbReference type="InterPro" id="IPR052698">
    <property type="entry name" value="MoCofactor_Util/Proc"/>
</dbReference>
<organism evidence="3 4">
    <name type="scientific">Natronocella acetinitrilica</name>
    <dbReference type="NCBI Taxonomy" id="414046"/>
    <lineage>
        <taxon>Bacteria</taxon>
        <taxon>Pseudomonadati</taxon>
        <taxon>Pseudomonadota</taxon>
        <taxon>Gammaproteobacteria</taxon>
        <taxon>Chromatiales</taxon>
        <taxon>Ectothiorhodospiraceae</taxon>
        <taxon>Natronocella</taxon>
    </lineage>
</organism>
<dbReference type="Proteomes" id="UP001205843">
    <property type="component" value="Unassembled WGS sequence"/>
</dbReference>
<gene>
    <name evidence="3" type="ORF">J2T57_000654</name>
</gene>
<comment type="caution">
    <text evidence="3">The sequence shown here is derived from an EMBL/GenBank/DDBJ whole genome shotgun (WGS) entry which is preliminary data.</text>
</comment>
<evidence type="ECO:0000259" key="1">
    <source>
        <dbReference type="Pfam" id="PF02625"/>
    </source>
</evidence>
<dbReference type="InterPro" id="IPR027051">
    <property type="entry name" value="XdhC_Rossmann_dom"/>
</dbReference>
<reference evidence="3" key="1">
    <citation type="submission" date="2022-03" db="EMBL/GenBank/DDBJ databases">
        <title>Genomic Encyclopedia of Type Strains, Phase III (KMG-III): the genomes of soil and plant-associated and newly described type strains.</title>
        <authorList>
            <person name="Whitman W."/>
        </authorList>
    </citation>
    <scope>NUCLEOTIDE SEQUENCE</scope>
    <source>
        <strain evidence="3">ANL 6-2</strain>
    </source>
</reference>
<dbReference type="AlphaFoldDB" id="A0AAE3G181"/>
<dbReference type="Gene3D" id="3.40.50.720">
    <property type="entry name" value="NAD(P)-binding Rossmann-like Domain"/>
    <property type="match status" value="1"/>
</dbReference>
<keyword evidence="4" id="KW-1185">Reference proteome</keyword>
<dbReference type="PANTHER" id="PTHR30388">
    <property type="entry name" value="ALDEHYDE OXIDOREDUCTASE MOLYBDENUM COFACTOR ASSEMBLY PROTEIN"/>
    <property type="match status" value="1"/>
</dbReference>
<dbReference type="Pfam" id="PF13478">
    <property type="entry name" value="XdhC_C"/>
    <property type="match status" value="1"/>
</dbReference>
<feature type="domain" description="XdhC- CoxI" evidence="1">
    <location>
        <begin position="2"/>
        <end position="61"/>
    </location>
</feature>
<evidence type="ECO:0000313" key="4">
    <source>
        <dbReference type="Proteomes" id="UP001205843"/>
    </source>
</evidence>
<dbReference type="PANTHER" id="PTHR30388:SF4">
    <property type="entry name" value="MOLYBDENUM COFACTOR INSERTION CHAPERONE PAOD"/>
    <property type="match status" value="1"/>
</dbReference>
<dbReference type="EMBL" id="JALJXV010000001">
    <property type="protein sequence ID" value="MCP1673562.1"/>
    <property type="molecule type" value="Genomic_DNA"/>
</dbReference>
<dbReference type="InterPro" id="IPR003777">
    <property type="entry name" value="XdhC_CoxI"/>
</dbReference>
<accession>A0AAE3G181</accession>
<dbReference type="Pfam" id="PF02625">
    <property type="entry name" value="XdhC_CoxI"/>
    <property type="match status" value="1"/>
</dbReference>
<protein>
    <submittedName>
        <fullName evidence="3">Xanthine dehydrogenase accessory factor</fullName>
    </submittedName>
</protein>
<proteinExistence type="predicted"/>